<organism evidence="10 11">
    <name type="scientific">Holothuria leucospilota</name>
    <name type="common">Black long sea cucumber</name>
    <name type="synonym">Mertensiothuria leucospilota</name>
    <dbReference type="NCBI Taxonomy" id="206669"/>
    <lineage>
        <taxon>Eukaryota</taxon>
        <taxon>Metazoa</taxon>
        <taxon>Echinodermata</taxon>
        <taxon>Eleutherozoa</taxon>
        <taxon>Echinozoa</taxon>
        <taxon>Holothuroidea</taxon>
        <taxon>Aspidochirotacea</taxon>
        <taxon>Aspidochirotida</taxon>
        <taxon>Holothuriidae</taxon>
        <taxon>Holothuria</taxon>
    </lineage>
</organism>
<protein>
    <recommendedName>
        <fullName evidence="4">WD repeat-containing protein 91</fullName>
    </recommendedName>
</protein>
<dbReference type="SUPFAM" id="SSF50978">
    <property type="entry name" value="WD40 repeat-like"/>
    <property type="match status" value="1"/>
</dbReference>
<dbReference type="PANTHER" id="PTHR13083">
    <property type="entry name" value="WD REPEAT-CONTAINING PROTEIN 91"/>
    <property type="match status" value="1"/>
</dbReference>
<dbReference type="InterPro" id="IPR036322">
    <property type="entry name" value="WD40_repeat_dom_sf"/>
</dbReference>
<feature type="compositionally biased region" description="Basic and acidic residues" evidence="8">
    <location>
        <begin position="312"/>
        <end position="322"/>
    </location>
</feature>
<dbReference type="PROSITE" id="PS50082">
    <property type="entry name" value="WD_REPEATS_2"/>
    <property type="match status" value="3"/>
</dbReference>
<feature type="repeat" description="WD" evidence="6">
    <location>
        <begin position="433"/>
        <end position="467"/>
    </location>
</feature>
<dbReference type="InterPro" id="IPR015943">
    <property type="entry name" value="WD40/YVTN_repeat-like_dom_sf"/>
</dbReference>
<proteinExistence type="inferred from homology"/>
<dbReference type="GO" id="GO:0031901">
    <property type="term" value="C:early endosome membrane"/>
    <property type="evidence" value="ECO:0007669"/>
    <property type="project" value="UniProtKB-SubCell"/>
</dbReference>
<accession>A0A9Q0YTC8</accession>
<dbReference type="EMBL" id="JAIZAY010000017">
    <property type="protein sequence ID" value="KAJ8025531.1"/>
    <property type="molecule type" value="Genomic_DNA"/>
</dbReference>
<dbReference type="GO" id="GO:0031902">
    <property type="term" value="C:late endosome membrane"/>
    <property type="evidence" value="ECO:0007669"/>
    <property type="project" value="UniProtKB-SubCell"/>
</dbReference>
<evidence type="ECO:0000313" key="11">
    <source>
        <dbReference type="Proteomes" id="UP001152320"/>
    </source>
</evidence>
<dbReference type="SMART" id="SM00320">
    <property type="entry name" value="WD40"/>
    <property type="match status" value="5"/>
</dbReference>
<comment type="caution">
    <text evidence="10">The sequence shown here is derived from an EMBL/GenBank/DDBJ whole genome shotgun (WGS) entry which is preliminary data.</text>
</comment>
<dbReference type="PROSITE" id="PS50294">
    <property type="entry name" value="WD_REPEATS_REGION"/>
    <property type="match status" value="1"/>
</dbReference>
<dbReference type="GO" id="GO:0141039">
    <property type="term" value="F:phosphatidylinositol 3-kinase inhibitor activity"/>
    <property type="evidence" value="ECO:0007669"/>
    <property type="project" value="InterPro"/>
</dbReference>
<dbReference type="InterPro" id="IPR039724">
    <property type="entry name" value="WDR91"/>
</dbReference>
<evidence type="ECO:0000259" key="9">
    <source>
        <dbReference type="Pfam" id="PF23138"/>
    </source>
</evidence>
<dbReference type="PROSITE" id="PS50896">
    <property type="entry name" value="LISH"/>
    <property type="match status" value="1"/>
</dbReference>
<dbReference type="InterPro" id="IPR006594">
    <property type="entry name" value="LisH"/>
</dbReference>
<comment type="similarity">
    <text evidence="3">Belongs to the WD repeat WDR91 family.</text>
</comment>
<evidence type="ECO:0000256" key="8">
    <source>
        <dbReference type="SAM" id="MobiDB-lite"/>
    </source>
</evidence>
<keyword evidence="6" id="KW-0853">WD repeat</keyword>
<evidence type="ECO:0000256" key="4">
    <source>
        <dbReference type="ARBA" id="ARBA00021116"/>
    </source>
</evidence>
<feature type="compositionally biased region" description="Polar residues" evidence="8">
    <location>
        <begin position="333"/>
        <end position="347"/>
    </location>
</feature>
<dbReference type="Pfam" id="PF23138">
    <property type="entry name" value="CTLH_Armc9"/>
    <property type="match status" value="1"/>
</dbReference>
<name>A0A9Q0YTC8_HOLLE</name>
<dbReference type="AlphaFoldDB" id="A0A9Q0YTC8"/>
<dbReference type="GO" id="GO:0045022">
    <property type="term" value="P:early endosome to late endosome transport"/>
    <property type="evidence" value="ECO:0007669"/>
    <property type="project" value="InterPro"/>
</dbReference>
<evidence type="ECO:0000313" key="10">
    <source>
        <dbReference type="EMBL" id="KAJ8025531.1"/>
    </source>
</evidence>
<dbReference type="InterPro" id="IPR056327">
    <property type="entry name" value="ARMC9_CTLH-like_dom"/>
</dbReference>
<feature type="compositionally biased region" description="Polar residues" evidence="8">
    <location>
        <begin position="368"/>
        <end position="381"/>
    </location>
</feature>
<evidence type="ECO:0000256" key="2">
    <source>
        <dbReference type="ARBA" id="ARBA00004414"/>
    </source>
</evidence>
<keyword evidence="7" id="KW-0175">Coiled coil</keyword>
<gene>
    <name evidence="10" type="ORF">HOLleu_33116</name>
</gene>
<evidence type="ECO:0000256" key="5">
    <source>
        <dbReference type="ARBA" id="ARBA00022753"/>
    </source>
</evidence>
<feature type="repeat" description="WD" evidence="6">
    <location>
        <begin position="620"/>
        <end position="651"/>
    </location>
</feature>
<evidence type="ECO:0000256" key="1">
    <source>
        <dbReference type="ARBA" id="ARBA00004220"/>
    </source>
</evidence>
<feature type="region of interest" description="Disordered" evidence="8">
    <location>
        <begin position="240"/>
        <end position="417"/>
    </location>
</feature>
<evidence type="ECO:0000256" key="7">
    <source>
        <dbReference type="SAM" id="Coils"/>
    </source>
</evidence>
<feature type="compositionally biased region" description="Basic and acidic residues" evidence="8">
    <location>
        <begin position="348"/>
        <end position="365"/>
    </location>
</feature>
<feature type="repeat" description="WD" evidence="6">
    <location>
        <begin position="585"/>
        <end position="619"/>
    </location>
</feature>
<dbReference type="OrthoDB" id="193023at2759"/>
<evidence type="ECO:0000256" key="6">
    <source>
        <dbReference type="PROSITE-ProRule" id="PRU00221"/>
    </source>
</evidence>
<dbReference type="GO" id="GO:0051898">
    <property type="term" value="P:negative regulation of phosphatidylinositol 3-kinase/protein kinase B signal transduction"/>
    <property type="evidence" value="ECO:0007669"/>
    <property type="project" value="InterPro"/>
</dbReference>
<feature type="domain" description="ARMC9 CTLH-like" evidence="9">
    <location>
        <begin position="45"/>
        <end position="168"/>
    </location>
</feature>
<dbReference type="Gene3D" id="2.130.10.10">
    <property type="entry name" value="YVTN repeat-like/Quinoprotein amine dehydrogenase"/>
    <property type="match status" value="2"/>
</dbReference>
<comment type="subcellular location">
    <subcellularLocation>
        <location evidence="1">Early endosome membrane</location>
        <topology evidence="1">Peripheral membrane protein</topology>
    </subcellularLocation>
    <subcellularLocation>
        <location evidence="2">Late endosome membrane</location>
    </subcellularLocation>
</comment>
<feature type="coiled-coil region" evidence="7">
    <location>
        <begin position="178"/>
        <end position="205"/>
    </location>
</feature>
<keyword evidence="11" id="KW-1185">Reference proteome</keyword>
<reference evidence="10" key="1">
    <citation type="submission" date="2021-10" db="EMBL/GenBank/DDBJ databases">
        <title>Tropical sea cucumber genome reveals ecological adaptation and Cuvierian tubules defense mechanism.</title>
        <authorList>
            <person name="Chen T."/>
        </authorList>
    </citation>
    <scope>NUCLEOTIDE SEQUENCE</scope>
    <source>
        <strain evidence="10">Nanhai2018</strain>
        <tissue evidence="10">Muscle</tissue>
    </source>
</reference>
<dbReference type="Proteomes" id="UP001152320">
    <property type="component" value="Chromosome 17"/>
</dbReference>
<dbReference type="Pfam" id="PF00400">
    <property type="entry name" value="WD40"/>
    <property type="match status" value="4"/>
</dbReference>
<evidence type="ECO:0000256" key="3">
    <source>
        <dbReference type="ARBA" id="ARBA00006128"/>
    </source>
</evidence>
<feature type="compositionally biased region" description="Polar residues" evidence="8">
    <location>
        <begin position="404"/>
        <end position="417"/>
    </location>
</feature>
<dbReference type="InterPro" id="IPR001680">
    <property type="entry name" value="WD40_rpt"/>
</dbReference>
<keyword evidence="5" id="KW-0967">Endosome</keyword>
<sequence>MVEAVERMDELVKDYLLFRGMTNTFKAFEGDLKNDKDRAYRADKIKDQILSYIQTHDLNGLRNLWKHLDRRIFSNLEYTHNANIRRIEISLLRLYVITAVQSSRSEKVTEFFEKMCLEIQTQPEWKEWFTLAFMKNPEQSPTFETYFSKQWQDTLIFSVQNFLSVIFQSMPLPTLLSFDAEQMKMKRLEEENSKLQDQLAAFEKVEISSEIDASVPLPLATTEIPDDFASISGGHNVRDFGTRTIGLKTGNNKSPLVMRKQAPNSAEKVAKGTTNQNLSKSVGVSSGGKGGDKSLFGSLIGQRKSADASVLKPKEATGKKSEPVSAIGASNVAPASNLSNQSRPKSQNKLEEQRKELFQKSKEPASRSPKTSNPKTTQDSTVARKDPVQWQPKETELDLMASENIPTTESIRQSQSKTNQVMSPFIVLSSDEYTEHHSSITHCKFSPTATSVATMDIDGVVKIWSFSPIPTTIATVMYKSPLISMEWVPKQPRMLLLGSSDGTLKMYDTEQKKTFTDVQVDQFCPKIISLACNPVGEVFATAQTSQPLERAGISGERCKSRLLIWDVKLMRPQQEFLLGDGKTCVNSMAFNHNGNLMVTGSSDGCLRLFDVQTSACILEWKSHQGPVHAVNFSPDENSLFSMGADGKFCQWALYNPGKQLEFPIHDGATGPFVMSGYGGYKQQQSPRGKLFAFDSGGKYILTCAPYGGIIYELDSSGHLDQMLTILGHRTPVVSVDWSTSVNTGMCLTGSMDGKVQITTLLSQ</sequence>
<dbReference type="PANTHER" id="PTHR13083:SF3">
    <property type="entry name" value="WD REPEAT-CONTAINING PROTEIN 91"/>
    <property type="match status" value="1"/>
</dbReference>